<organism evidence="1 2">
    <name type="scientific">Clostridium innocuum</name>
    <dbReference type="NCBI Taxonomy" id="1522"/>
    <lineage>
        <taxon>Bacteria</taxon>
        <taxon>Bacillati</taxon>
        <taxon>Bacillota</taxon>
        <taxon>Clostridia</taxon>
        <taxon>Eubacteriales</taxon>
        <taxon>Clostridiaceae</taxon>
        <taxon>Clostridium</taxon>
    </lineage>
</organism>
<evidence type="ECO:0000313" key="1">
    <source>
        <dbReference type="EMBL" id="KGJ54074.1"/>
    </source>
</evidence>
<dbReference type="Proteomes" id="UP000030008">
    <property type="component" value="Unassembled WGS sequence"/>
</dbReference>
<dbReference type="AlphaFoldDB" id="A0A099I7X2"/>
<protein>
    <submittedName>
        <fullName evidence="1">Tail protein</fullName>
    </submittedName>
</protein>
<accession>A0A099I7X2</accession>
<name>A0A099I7X2_CLOIN</name>
<dbReference type="RefSeq" id="WP_044904617.1">
    <property type="nucleotide sequence ID" value="NZ_JQIF01000023.1"/>
</dbReference>
<sequence>MAIKGLSMLIVGMYDYSGTGNKPTYSEPATVAKMVEYSLTINQSEDNPLYADDMDSEHDKGTFQNGELSLTTDDLTQEASKKVLGIRTEEFTYNTDKNATEGIYDDKRVAPYLGIGVIEAHQNNDVTKYRAVFLPKVFFNVPEQAATTKGESIEWQTPTITGTVMRSDLVDDKYEHPWMMDAWFQTRAEAALYLEYKCGKTDA</sequence>
<comment type="caution">
    <text evidence="1">The sequence shown here is derived from an EMBL/GenBank/DDBJ whole genome shotgun (WGS) entry which is preliminary data.</text>
</comment>
<reference evidence="1 2" key="1">
    <citation type="submission" date="2014-08" db="EMBL/GenBank/DDBJ databases">
        <title>Clostridium innocuum, an unnegligible vancomycin-resistant pathogen causing extra-intestinal infections.</title>
        <authorList>
            <person name="Feng Y."/>
            <person name="Chiu C.-H."/>
        </authorList>
    </citation>
    <scope>NUCLEOTIDE SEQUENCE [LARGE SCALE GENOMIC DNA]</scope>
    <source>
        <strain evidence="1 2">AN88</strain>
    </source>
</reference>
<proteinExistence type="predicted"/>
<dbReference type="NCBIfam" id="TIGR01603">
    <property type="entry name" value="maj_tail_phi13"/>
    <property type="match status" value="1"/>
</dbReference>
<dbReference type="InterPro" id="IPR006490">
    <property type="entry name" value="Maj_tail_phi13"/>
</dbReference>
<dbReference type="EMBL" id="JQIF01000023">
    <property type="protein sequence ID" value="KGJ54074.1"/>
    <property type="molecule type" value="Genomic_DNA"/>
</dbReference>
<gene>
    <name evidence="1" type="ORF">CIAN88_05900</name>
</gene>
<evidence type="ECO:0000313" key="2">
    <source>
        <dbReference type="Proteomes" id="UP000030008"/>
    </source>
</evidence>